<organism evidence="1 2">
    <name type="scientific">Stenotrophomonas capsici</name>
    <dbReference type="NCBI Taxonomy" id="3110230"/>
    <lineage>
        <taxon>Bacteria</taxon>
        <taxon>Pseudomonadati</taxon>
        <taxon>Pseudomonadota</taxon>
        <taxon>Gammaproteobacteria</taxon>
        <taxon>Lysobacterales</taxon>
        <taxon>Lysobacteraceae</taxon>
        <taxon>Stenotrophomonas</taxon>
    </lineage>
</organism>
<evidence type="ECO:0000313" key="2">
    <source>
        <dbReference type="Proteomes" id="UP001301653"/>
    </source>
</evidence>
<protein>
    <submittedName>
        <fullName evidence="1">TRAP transporter substrate-binding protein</fullName>
    </submittedName>
</protein>
<keyword evidence="2" id="KW-1185">Reference proteome</keyword>
<proteinExistence type="predicted"/>
<evidence type="ECO:0000313" key="1">
    <source>
        <dbReference type="EMBL" id="MEA5669498.1"/>
    </source>
</evidence>
<dbReference type="Gene3D" id="3.40.190.170">
    <property type="entry name" value="Bacterial extracellular solute-binding protein, family 7"/>
    <property type="match status" value="1"/>
</dbReference>
<dbReference type="Proteomes" id="UP001301653">
    <property type="component" value="Unassembled WGS sequence"/>
</dbReference>
<gene>
    <name evidence="1" type="ORF">VA603_18355</name>
</gene>
<dbReference type="InterPro" id="IPR038404">
    <property type="entry name" value="TRAP_DctP_sf"/>
</dbReference>
<dbReference type="EMBL" id="JAYFUH010000257">
    <property type="protein sequence ID" value="MEA5669498.1"/>
    <property type="molecule type" value="Genomic_DNA"/>
</dbReference>
<feature type="non-terminal residue" evidence="1">
    <location>
        <position position="1"/>
    </location>
</feature>
<accession>A0ABU5V812</accession>
<name>A0ABU5V812_9GAMM</name>
<sequence length="71" mass="8067">LLLELARQSVQVMRREWDASEDKARDAVLAYGVKANAVDMPAFREAAAPLLRDYLKQADIAALHRRIRDFA</sequence>
<comment type="caution">
    <text evidence="1">The sequence shown here is derived from an EMBL/GenBank/DDBJ whole genome shotgun (WGS) entry which is preliminary data.</text>
</comment>
<reference evidence="1 2" key="1">
    <citation type="submission" date="2023-12" db="EMBL/GenBank/DDBJ databases">
        <title>Stenotrophomonas guangdongensis sp. nov., isolated from wilted pepper plants (Capsicum annuum).</title>
        <authorList>
            <person name="Qiu M."/>
            <person name="Li Y."/>
            <person name="Liu Q."/>
            <person name="Zhang X."/>
            <person name="Huang Y."/>
            <person name="Guo R."/>
            <person name="Hu M."/>
            <person name="Zhou J."/>
            <person name="Zhou X."/>
        </authorList>
    </citation>
    <scope>NUCLEOTIDE SEQUENCE [LARGE SCALE GENOMIC DNA]</scope>
    <source>
        <strain evidence="1 2">MH1</strain>
    </source>
</reference>